<dbReference type="GO" id="GO:0000150">
    <property type="term" value="F:DNA strand exchange activity"/>
    <property type="evidence" value="ECO:0007669"/>
    <property type="project" value="InterPro"/>
</dbReference>
<dbReference type="EMBL" id="LN852890">
    <property type="protein sequence ID" value="CRY94219.1"/>
    <property type="molecule type" value="Genomic_DNA"/>
</dbReference>
<evidence type="ECO:0000313" key="5">
    <source>
        <dbReference type="EMBL" id="CRY94219.1"/>
    </source>
</evidence>
<evidence type="ECO:0000256" key="3">
    <source>
        <dbReference type="ARBA" id="ARBA00023172"/>
    </source>
</evidence>
<dbReference type="InterPro" id="IPR006119">
    <property type="entry name" value="Resolv_N"/>
</dbReference>
<organism evidence="5">
    <name type="scientific">uncultured prokaryote</name>
    <dbReference type="NCBI Taxonomy" id="198431"/>
    <lineage>
        <taxon>unclassified sequences</taxon>
        <taxon>environmental samples</taxon>
    </lineage>
</organism>
<sequence length="252" mass="26955">MTTVTPLIPGRRTRARRTSTASTIAAGYLRVSTADQAESGLGIDAQRAAITRTAEQQGLTLAGFYTDAGVSGSVAPDKRPGMAAALDTLADASAGVLIAAKIDRVSRSTSDALQLADRARREGWRLITADGLDSSDETPANKLMTNIQLSVVEWERDTIRSRTREALAELKARGVKLGHPCTVSDEVLTRIILELSECKSLREIGAGLREDGYTTATGKTTWHAQTVKQLAECTRAREITSQLFPQSAATNA</sequence>
<dbReference type="PANTHER" id="PTHR30461">
    <property type="entry name" value="DNA-INVERTASE FROM LAMBDOID PROPHAGE"/>
    <property type="match status" value="1"/>
</dbReference>
<proteinExistence type="predicted"/>
<evidence type="ECO:0000256" key="2">
    <source>
        <dbReference type="ARBA" id="ARBA00023125"/>
    </source>
</evidence>
<name>A0A0H5PYJ9_9ZZZZ</name>
<feature type="domain" description="Resolvase/invertase-type recombinase catalytic" evidence="4">
    <location>
        <begin position="24"/>
        <end position="174"/>
    </location>
</feature>
<dbReference type="PROSITE" id="PS00397">
    <property type="entry name" value="RECOMBINASES_1"/>
    <property type="match status" value="1"/>
</dbReference>
<keyword evidence="1" id="KW-0229">DNA integration</keyword>
<dbReference type="AlphaFoldDB" id="A0A0H5PYJ9"/>
<evidence type="ECO:0000256" key="1">
    <source>
        <dbReference type="ARBA" id="ARBA00022908"/>
    </source>
</evidence>
<dbReference type="GO" id="GO:0003677">
    <property type="term" value="F:DNA binding"/>
    <property type="evidence" value="ECO:0007669"/>
    <property type="project" value="UniProtKB-KW"/>
</dbReference>
<dbReference type="InterPro" id="IPR050639">
    <property type="entry name" value="SSR_resolvase"/>
</dbReference>
<dbReference type="Gene3D" id="3.40.50.1390">
    <property type="entry name" value="Resolvase, N-terminal catalytic domain"/>
    <property type="match status" value="1"/>
</dbReference>
<dbReference type="InterPro" id="IPR006118">
    <property type="entry name" value="Recombinase_CS"/>
</dbReference>
<evidence type="ECO:0000259" key="4">
    <source>
        <dbReference type="PROSITE" id="PS51736"/>
    </source>
</evidence>
<keyword evidence="3" id="KW-0233">DNA recombination</keyword>
<dbReference type="Pfam" id="PF00239">
    <property type="entry name" value="Resolvase"/>
    <property type="match status" value="1"/>
</dbReference>
<dbReference type="CDD" id="cd00338">
    <property type="entry name" value="Ser_Recombinase"/>
    <property type="match status" value="1"/>
</dbReference>
<dbReference type="SMART" id="SM00857">
    <property type="entry name" value="Resolvase"/>
    <property type="match status" value="1"/>
</dbReference>
<accession>A0A0H5PYJ9</accession>
<keyword evidence="2" id="KW-0238">DNA-binding</keyword>
<dbReference type="SUPFAM" id="SSF53041">
    <property type="entry name" value="Resolvase-like"/>
    <property type="match status" value="1"/>
</dbReference>
<dbReference type="PANTHER" id="PTHR30461:SF2">
    <property type="entry name" value="SERINE RECOMBINASE PINE-RELATED"/>
    <property type="match status" value="1"/>
</dbReference>
<dbReference type="InterPro" id="IPR036162">
    <property type="entry name" value="Resolvase-like_N_sf"/>
</dbReference>
<dbReference type="GO" id="GO:0015074">
    <property type="term" value="P:DNA integration"/>
    <property type="evidence" value="ECO:0007669"/>
    <property type="project" value="UniProtKB-KW"/>
</dbReference>
<reference evidence="5" key="2">
    <citation type="submission" date="2015-07" db="EMBL/GenBank/DDBJ databases">
        <title>Plasmids, circular viruses and viroids from rat gut.</title>
        <authorList>
            <person name="Jorgensen T.J."/>
            <person name="Hansen M.A."/>
            <person name="Xu Z."/>
            <person name="Tabak M.A."/>
            <person name="Sorensen S.J."/>
            <person name="Hansen L.H."/>
        </authorList>
    </citation>
    <scope>NUCLEOTIDE SEQUENCE</scope>
    <source>
        <strain evidence="5">RGRH0211</strain>
    </source>
</reference>
<reference evidence="5" key="1">
    <citation type="submission" date="2015-06" db="EMBL/GenBank/DDBJ databases">
        <authorList>
            <person name="Joergensen T."/>
        </authorList>
    </citation>
    <scope>NUCLEOTIDE SEQUENCE</scope>
    <source>
        <strain evidence="5">RGRH0211</strain>
    </source>
</reference>
<dbReference type="PROSITE" id="PS51736">
    <property type="entry name" value="RECOMBINASES_3"/>
    <property type="match status" value="1"/>
</dbReference>
<protein>
    <recommendedName>
        <fullName evidence="4">Resolvase/invertase-type recombinase catalytic domain-containing protein</fullName>
    </recommendedName>
</protein>